<evidence type="ECO:0000256" key="2">
    <source>
        <dbReference type="ARBA" id="ARBA00001604"/>
    </source>
</evidence>
<dbReference type="GO" id="GO:0046872">
    <property type="term" value="F:metal ion binding"/>
    <property type="evidence" value="ECO:0007669"/>
    <property type="project" value="UniProtKB-KW"/>
</dbReference>
<evidence type="ECO:0000256" key="5">
    <source>
        <dbReference type="ARBA" id="ARBA00011702"/>
    </source>
</evidence>
<keyword evidence="15" id="KW-0443">Lipid metabolism</keyword>
<name>A0A2P8R405_9BACT</name>
<feature type="active site" description="Proton acceptor" evidence="19">
    <location>
        <position position="197"/>
    </location>
</feature>
<dbReference type="Proteomes" id="UP000240535">
    <property type="component" value="Unassembled WGS sequence"/>
</dbReference>
<comment type="cofactor">
    <cofactor evidence="20">
        <name>Ca(2+)</name>
        <dbReference type="ChEBI" id="CHEBI:29108"/>
    </cofactor>
    <text evidence="20">Binds 1 Ca(2+) ion per monomer.</text>
</comment>
<evidence type="ECO:0000256" key="11">
    <source>
        <dbReference type="ARBA" id="ARBA00022729"/>
    </source>
</evidence>
<keyword evidence="14" id="KW-0442">Lipid degradation</keyword>
<evidence type="ECO:0000313" key="21">
    <source>
        <dbReference type="EMBL" id="PSM53199.1"/>
    </source>
</evidence>
<dbReference type="GO" id="GO:0009279">
    <property type="term" value="C:cell outer membrane"/>
    <property type="evidence" value="ECO:0007669"/>
    <property type="project" value="UniProtKB-SubCell"/>
</dbReference>
<evidence type="ECO:0000256" key="19">
    <source>
        <dbReference type="PIRSR" id="PIRSR603187-1"/>
    </source>
</evidence>
<evidence type="ECO:0000256" key="4">
    <source>
        <dbReference type="ARBA" id="ARBA00010525"/>
    </source>
</evidence>
<evidence type="ECO:0000256" key="16">
    <source>
        <dbReference type="ARBA" id="ARBA00023136"/>
    </source>
</evidence>
<evidence type="ECO:0000256" key="7">
    <source>
        <dbReference type="ARBA" id="ARBA00013278"/>
    </source>
</evidence>
<comment type="catalytic activity">
    <reaction evidence="2">
        <text>a 1,2-diacyl-sn-glycero-3-phosphocholine + H2O = a 1-acyl-sn-glycero-3-phosphocholine + a fatty acid + H(+)</text>
        <dbReference type="Rhea" id="RHEA:15801"/>
        <dbReference type="ChEBI" id="CHEBI:15377"/>
        <dbReference type="ChEBI" id="CHEBI:15378"/>
        <dbReference type="ChEBI" id="CHEBI:28868"/>
        <dbReference type="ChEBI" id="CHEBI:57643"/>
        <dbReference type="ChEBI" id="CHEBI:58168"/>
        <dbReference type="EC" id="3.1.1.4"/>
    </reaction>
</comment>
<dbReference type="InterPro" id="IPR036541">
    <property type="entry name" value="PLipase_A1_sf"/>
</dbReference>
<feature type="active site" description="Nucleophile" evidence="19">
    <location>
        <position position="199"/>
    </location>
</feature>
<dbReference type="AlphaFoldDB" id="A0A2P8R405"/>
<evidence type="ECO:0000256" key="8">
    <source>
        <dbReference type="ARBA" id="ARBA00022452"/>
    </source>
</evidence>
<dbReference type="EC" id="3.1.1.4" evidence="7"/>
<evidence type="ECO:0000256" key="20">
    <source>
        <dbReference type="PIRSR" id="PIRSR603187-2"/>
    </source>
</evidence>
<evidence type="ECO:0000256" key="10">
    <source>
        <dbReference type="ARBA" id="ARBA00022723"/>
    </source>
</evidence>
<dbReference type="Gene3D" id="2.40.230.10">
    <property type="entry name" value="Phospholipase A1"/>
    <property type="match status" value="1"/>
</dbReference>
<evidence type="ECO:0000256" key="3">
    <source>
        <dbReference type="ARBA" id="ARBA00004571"/>
    </source>
</evidence>
<protein>
    <recommendedName>
        <fullName evidence="18">Phosphatidylcholine 1-acylhydrolase</fullName>
        <ecNumber evidence="6">3.1.1.32</ecNumber>
        <ecNumber evidence="7">3.1.1.4</ecNumber>
    </recommendedName>
</protein>
<keyword evidence="9" id="KW-0812">Transmembrane</keyword>
<evidence type="ECO:0000256" key="13">
    <source>
        <dbReference type="ARBA" id="ARBA00022837"/>
    </source>
</evidence>
<evidence type="ECO:0000256" key="1">
    <source>
        <dbReference type="ARBA" id="ARBA00000111"/>
    </source>
</evidence>
<dbReference type="GO" id="GO:0008970">
    <property type="term" value="F:phospholipase A1 activity"/>
    <property type="evidence" value="ECO:0007669"/>
    <property type="project" value="UniProtKB-EC"/>
</dbReference>
<dbReference type="EMBL" id="PDHH01000001">
    <property type="protein sequence ID" value="PSM53199.1"/>
    <property type="molecule type" value="Genomic_DNA"/>
</dbReference>
<comment type="subcellular location">
    <subcellularLocation>
        <location evidence="3">Cell outer membrane</location>
        <topology evidence="3">Multi-pass membrane protein</topology>
    </subcellularLocation>
</comment>
<comment type="catalytic activity">
    <reaction evidence="1">
        <text>a 1,2-diacyl-sn-glycero-3-phosphocholine + H2O = a 2-acyl-sn-glycero-3-phosphocholine + a fatty acid + H(+)</text>
        <dbReference type="Rhea" id="RHEA:18689"/>
        <dbReference type="ChEBI" id="CHEBI:15377"/>
        <dbReference type="ChEBI" id="CHEBI:15378"/>
        <dbReference type="ChEBI" id="CHEBI:28868"/>
        <dbReference type="ChEBI" id="CHEBI:57643"/>
        <dbReference type="ChEBI" id="CHEBI:57875"/>
        <dbReference type="EC" id="3.1.1.32"/>
    </reaction>
</comment>
<dbReference type="OrthoDB" id="188433at2"/>
<keyword evidence="11" id="KW-0732">Signal</keyword>
<dbReference type="EC" id="3.1.1.32" evidence="6"/>
<evidence type="ECO:0000256" key="15">
    <source>
        <dbReference type="ARBA" id="ARBA00023098"/>
    </source>
</evidence>
<accession>A0A2P8R405</accession>
<dbReference type="PANTHER" id="PTHR40457">
    <property type="entry name" value="PHOSPHOLIPASE A1"/>
    <property type="match status" value="1"/>
</dbReference>
<keyword evidence="10 20" id="KW-0479">Metal-binding</keyword>
<gene>
    <name evidence="21" type="ORF">CQ405_01230</name>
</gene>
<evidence type="ECO:0000256" key="18">
    <source>
        <dbReference type="ARBA" id="ARBA00032375"/>
    </source>
</evidence>
<feature type="binding site" description="in dimeric form" evidence="20">
    <location>
        <position position="207"/>
    </location>
    <ligand>
        <name>Ca(2+)</name>
        <dbReference type="ChEBI" id="CHEBI:29108"/>
        <label>1</label>
    </ligand>
</feature>
<keyword evidence="13 20" id="KW-0106">Calcium</keyword>
<keyword evidence="12" id="KW-0378">Hydrolase</keyword>
<keyword evidence="8" id="KW-1134">Transmembrane beta strand</keyword>
<evidence type="ECO:0000256" key="14">
    <source>
        <dbReference type="ARBA" id="ARBA00022963"/>
    </source>
</evidence>
<sequence length="326" mass="38036">MKKVIFLSFCAIFALANDDILKKAQYYESIGDYKNAMLYYKKLVEKPNIKEISIDINNTKELQKEEIVASAKKINKAQNEVKVQVIDLTKKYKTADESDGIIIHKFKPNYIAYAHDTTNKGDRKKDELKFQLSIQKPIIDNFFGLDETITFAYTQQSFWQIWEDSAPFRTTSYEPEIFVTIPVEFLNFDYLRFGLNHQSNGEDGKDSRSWNRFYVGTNFNIGNLEISPRVWATFGLDDTNKDIKDYLGYGDIEFKYNFTNSQILAVLRNNLNFSDNKGSLEFNYFFPIFSGKFQGFFQYFTGYGESLIDYNRHVNKFSLGISIFND</sequence>
<reference evidence="22" key="1">
    <citation type="submission" date="2017-10" db="EMBL/GenBank/DDBJ databases">
        <title>Campylobacter species from seals.</title>
        <authorList>
            <person name="Gilbert M.J."/>
            <person name="Zomer A.L."/>
            <person name="Timmerman A.J."/>
            <person name="Duim B."/>
            <person name="Wagenaar J.A."/>
        </authorList>
    </citation>
    <scope>NUCLEOTIDE SEQUENCE [LARGE SCALE GENOMIC DNA]</scope>
    <source>
        <strain evidence="22">17S00004-5</strain>
    </source>
</reference>
<keyword evidence="16" id="KW-0472">Membrane</keyword>
<comment type="subunit">
    <text evidence="5">Homodimer; dimerization is reversible, and the dimeric form is the active one.</text>
</comment>
<dbReference type="PRINTS" id="PR01486">
    <property type="entry name" value="PHPHLIPASEA1"/>
</dbReference>
<evidence type="ECO:0000313" key="22">
    <source>
        <dbReference type="Proteomes" id="UP000240535"/>
    </source>
</evidence>
<comment type="similarity">
    <text evidence="4">Belongs to the phospholipase A1 family.</text>
</comment>
<keyword evidence="22" id="KW-1185">Reference proteome</keyword>
<dbReference type="GO" id="GO:0004623">
    <property type="term" value="F:phospholipase A2 activity"/>
    <property type="evidence" value="ECO:0007669"/>
    <property type="project" value="UniProtKB-EC"/>
</dbReference>
<organism evidence="21 22">
    <name type="scientific">Campylobacter blaseri</name>
    <dbReference type="NCBI Taxonomy" id="2042961"/>
    <lineage>
        <taxon>Bacteria</taxon>
        <taxon>Pseudomonadati</taxon>
        <taxon>Campylobacterota</taxon>
        <taxon>Epsilonproteobacteria</taxon>
        <taxon>Campylobacterales</taxon>
        <taxon>Campylobacteraceae</taxon>
        <taxon>Campylobacter</taxon>
    </lineage>
</organism>
<dbReference type="Pfam" id="PF02253">
    <property type="entry name" value="PLA1"/>
    <property type="match status" value="1"/>
</dbReference>
<evidence type="ECO:0000256" key="17">
    <source>
        <dbReference type="ARBA" id="ARBA00023237"/>
    </source>
</evidence>
<dbReference type="SUPFAM" id="SSF56931">
    <property type="entry name" value="Outer membrane phospholipase A (OMPLA)"/>
    <property type="match status" value="1"/>
</dbReference>
<feature type="binding site" description="in dimeric form" evidence="20">
    <location>
        <position position="165"/>
    </location>
    <ligand>
        <name>Ca(2+)</name>
        <dbReference type="ChEBI" id="CHEBI:29108"/>
        <label>1</label>
    </ligand>
</feature>
<evidence type="ECO:0000256" key="12">
    <source>
        <dbReference type="ARBA" id="ARBA00022801"/>
    </source>
</evidence>
<keyword evidence="17" id="KW-0998">Cell outer membrane</keyword>
<comment type="caution">
    <text evidence="21">The sequence shown here is derived from an EMBL/GenBank/DDBJ whole genome shotgun (WGS) entry which is preliminary data.</text>
</comment>
<dbReference type="GO" id="GO:0016042">
    <property type="term" value="P:lipid catabolic process"/>
    <property type="evidence" value="ECO:0007669"/>
    <property type="project" value="UniProtKB-KW"/>
</dbReference>
<evidence type="ECO:0000256" key="6">
    <source>
        <dbReference type="ARBA" id="ARBA00013179"/>
    </source>
</evidence>
<evidence type="ECO:0000256" key="9">
    <source>
        <dbReference type="ARBA" id="ARBA00022692"/>
    </source>
</evidence>
<proteinExistence type="inferred from homology"/>
<dbReference type="RefSeq" id="WP_106869752.1">
    <property type="nucleotide sequence ID" value="NZ_CP053841.1"/>
</dbReference>
<dbReference type="PANTHER" id="PTHR40457:SF1">
    <property type="entry name" value="PHOSPHOLIPASE A1"/>
    <property type="match status" value="1"/>
</dbReference>
<dbReference type="InterPro" id="IPR003187">
    <property type="entry name" value="PLipase_A1"/>
</dbReference>